<organism evidence="1 2">
    <name type="scientific">Qipengyuania polymorpha</name>
    <dbReference type="NCBI Taxonomy" id="2867234"/>
    <lineage>
        <taxon>Bacteria</taxon>
        <taxon>Pseudomonadati</taxon>
        <taxon>Pseudomonadota</taxon>
        <taxon>Alphaproteobacteria</taxon>
        <taxon>Sphingomonadales</taxon>
        <taxon>Erythrobacteraceae</taxon>
        <taxon>Qipengyuania</taxon>
    </lineage>
</organism>
<proteinExistence type="predicted"/>
<keyword evidence="2" id="KW-1185">Reference proteome</keyword>
<evidence type="ECO:0000313" key="1">
    <source>
        <dbReference type="EMBL" id="MBX7458853.1"/>
    </source>
</evidence>
<name>A0ABS7IZ58_9SPHN</name>
<dbReference type="Proteomes" id="UP000783253">
    <property type="component" value="Unassembled WGS sequence"/>
</dbReference>
<comment type="caution">
    <text evidence="1">The sequence shown here is derived from an EMBL/GenBank/DDBJ whole genome shotgun (WGS) entry which is preliminary data.</text>
</comment>
<sequence>MLPAVLSMASYPTPTHAVMIDLPAPYPHMTPTREGSVQRISVSSLGEPMVNGMVADRAQFANHLEWIAQQPIAAEVIFEPAADAPYGASLQVLAALADKGLTRFSSFCFGGIEQHRKFDKGDGTPLGILWHPPEPDVSPLSNKCSELLQPVP</sequence>
<gene>
    <name evidence="1" type="ORF">K3152_11405</name>
</gene>
<dbReference type="EMBL" id="JAIGNK010000003">
    <property type="protein sequence ID" value="MBX7458853.1"/>
    <property type="molecule type" value="Genomic_DNA"/>
</dbReference>
<protein>
    <submittedName>
        <fullName evidence="1">Uncharacterized protein</fullName>
    </submittedName>
</protein>
<reference evidence="1 2" key="1">
    <citation type="submission" date="2021-08" db="EMBL/GenBank/DDBJ databases">
        <title>Comparative Genomics Analysis of the Genus Qipengyuania Reveals Extensive Genetic Diversity and Metabolic Versatility, Including the Description of Fifteen Novel Species.</title>
        <authorList>
            <person name="Liu Y."/>
        </authorList>
    </citation>
    <scope>NUCLEOTIDE SEQUENCE [LARGE SCALE GENOMIC DNA]</scope>
    <source>
        <strain evidence="1 2">1NDH17</strain>
    </source>
</reference>
<accession>A0ABS7IZ58</accession>
<dbReference type="RefSeq" id="WP_221574214.1">
    <property type="nucleotide sequence ID" value="NZ_JAIGNK010000003.1"/>
</dbReference>
<evidence type="ECO:0000313" key="2">
    <source>
        <dbReference type="Proteomes" id="UP000783253"/>
    </source>
</evidence>